<dbReference type="RefSeq" id="WP_284215560.1">
    <property type="nucleotide sequence ID" value="NZ_BSOT01000002.1"/>
</dbReference>
<gene>
    <name evidence="1" type="ORF">GCM10007852_01390</name>
</gene>
<dbReference type="EMBL" id="BSOT01000002">
    <property type="protein sequence ID" value="GLR69231.1"/>
    <property type="molecule type" value="Genomic_DNA"/>
</dbReference>
<proteinExistence type="predicted"/>
<reference evidence="1" key="1">
    <citation type="journal article" date="2014" name="Int. J. Syst. Evol. Microbiol.">
        <title>Complete genome sequence of Corynebacterium casei LMG S-19264T (=DSM 44701T), isolated from a smear-ripened cheese.</title>
        <authorList>
            <consortium name="US DOE Joint Genome Institute (JGI-PGF)"/>
            <person name="Walter F."/>
            <person name="Albersmeier A."/>
            <person name="Kalinowski J."/>
            <person name="Ruckert C."/>
        </authorList>
    </citation>
    <scope>NUCLEOTIDE SEQUENCE</scope>
    <source>
        <strain evidence="1">NBRC 110023</strain>
    </source>
</reference>
<dbReference type="PANTHER" id="PTHR39217">
    <property type="match status" value="1"/>
</dbReference>
<dbReference type="InterPro" id="IPR013815">
    <property type="entry name" value="ATP_grasp_subdomain_1"/>
</dbReference>
<dbReference type="AlphaFoldDB" id="A0AA37SSN0"/>
<sequence>MKRCAFLSTNNLEDFYVYDDMVKPFLTRLGWDVQDVSWHDKAVNYDEFDLIIVRSTWDYQAHAENFLACLERINASSARLENSLDLMRWNLSKCYLRSLHSKGVPILPSVWHDQFNLEAFKACYTSLQTDELVIKPLVSANADYTYRVHFEQLEDMHEELENAFSYRAFMVQAYEHSIEQVGEYSLFYFDHQFSHAIQKKPKVGDFRVQEEHGGELFSTAATKAMRQLARLVLDALPERALYARIDMLDTDRGLEIIEVELIEPSLYFNMDNASAERFAKVINNKYSKQ</sequence>
<dbReference type="GO" id="GO:0003824">
    <property type="term" value="F:catalytic activity"/>
    <property type="evidence" value="ECO:0007669"/>
    <property type="project" value="UniProtKB-ARBA"/>
</dbReference>
<name>A0AA37SSN0_9ALTE</name>
<dbReference type="PANTHER" id="PTHR39217:SF1">
    <property type="entry name" value="GLUTATHIONE SYNTHETASE"/>
    <property type="match status" value="1"/>
</dbReference>
<organism evidence="1 2">
    <name type="scientific">Agaribacter marinus</name>
    <dbReference type="NCBI Taxonomy" id="1431249"/>
    <lineage>
        <taxon>Bacteria</taxon>
        <taxon>Pseudomonadati</taxon>
        <taxon>Pseudomonadota</taxon>
        <taxon>Gammaproteobacteria</taxon>
        <taxon>Alteromonadales</taxon>
        <taxon>Alteromonadaceae</taxon>
        <taxon>Agaribacter</taxon>
    </lineage>
</organism>
<dbReference type="InterPro" id="IPR053191">
    <property type="entry name" value="DcsG_Biosynth_Enzyme"/>
</dbReference>
<dbReference type="SUPFAM" id="SSF56059">
    <property type="entry name" value="Glutathione synthetase ATP-binding domain-like"/>
    <property type="match status" value="1"/>
</dbReference>
<evidence type="ECO:0000313" key="1">
    <source>
        <dbReference type="EMBL" id="GLR69231.1"/>
    </source>
</evidence>
<dbReference type="Gene3D" id="3.40.50.20">
    <property type="match status" value="1"/>
</dbReference>
<reference evidence="1" key="2">
    <citation type="submission" date="2023-01" db="EMBL/GenBank/DDBJ databases">
        <title>Draft genome sequence of Agaribacter marinus strain NBRC 110023.</title>
        <authorList>
            <person name="Sun Q."/>
            <person name="Mori K."/>
        </authorList>
    </citation>
    <scope>NUCLEOTIDE SEQUENCE</scope>
    <source>
        <strain evidence="1">NBRC 110023</strain>
    </source>
</reference>
<dbReference type="GO" id="GO:0005524">
    <property type="term" value="F:ATP binding"/>
    <property type="evidence" value="ECO:0007669"/>
    <property type="project" value="InterPro"/>
</dbReference>
<dbReference type="Gene3D" id="3.30.470.20">
    <property type="entry name" value="ATP-grasp fold, B domain"/>
    <property type="match status" value="1"/>
</dbReference>
<protein>
    <submittedName>
        <fullName evidence="1">ATP-grasp domain protein</fullName>
    </submittedName>
</protein>
<accession>A0AA37SSN0</accession>
<dbReference type="Gene3D" id="3.30.1490.20">
    <property type="entry name" value="ATP-grasp fold, A domain"/>
    <property type="match status" value="1"/>
</dbReference>
<dbReference type="Proteomes" id="UP001156601">
    <property type="component" value="Unassembled WGS sequence"/>
</dbReference>
<evidence type="ECO:0000313" key="2">
    <source>
        <dbReference type="Proteomes" id="UP001156601"/>
    </source>
</evidence>
<keyword evidence="2" id="KW-1185">Reference proteome</keyword>
<comment type="caution">
    <text evidence="1">The sequence shown here is derived from an EMBL/GenBank/DDBJ whole genome shotgun (WGS) entry which is preliminary data.</text>
</comment>